<keyword evidence="2" id="KW-1185">Reference proteome</keyword>
<organism evidence="1 2">
    <name type="scientific">Racocetra persica</name>
    <dbReference type="NCBI Taxonomy" id="160502"/>
    <lineage>
        <taxon>Eukaryota</taxon>
        <taxon>Fungi</taxon>
        <taxon>Fungi incertae sedis</taxon>
        <taxon>Mucoromycota</taxon>
        <taxon>Glomeromycotina</taxon>
        <taxon>Glomeromycetes</taxon>
        <taxon>Diversisporales</taxon>
        <taxon>Gigasporaceae</taxon>
        <taxon>Racocetra</taxon>
    </lineage>
</organism>
<proteinExistence type="predicted"/>
<gene>
    <name evidence="1" type="ORF">RPERSI_LOCUS35422</name>
</gene>
<protein>
    <submittedName>
        <fullName evidence="1">17305_t:CDS:1</fullName>
    </submittedName>
</protein>
<dbReference type="Proteomes" id="UP000789920">
    <property type="component" value="Unassembled WGS sequence"/>
</dbReference>
<feature type="non-terminal residue" evidence="1">
    <location>
        <position position="1"/>
    </location>
</feature>
<name>A0ACA9SYJ7_9GLOM</name>
<evidence type="ECO:0000313" key="1">
    <source>
        <dbReference type="EMBL" id="CAG8849058.1"/>
    </source>
</evidence>
<accession>A0ACA9SYJ7</accession>
<sequence length="107" mass="12802">STNCTGNAYCDISYKDYIELKSRFEANFSNFYFEKEAIRCYELWMQNAVKRVKHAREVRKKIQACITIQRKVIEWIYRPDGLNAQELAFHYACLQNIRAKMHQINNV</sequence>
<evidence type="ECO:0000313" key="2">
    <source>
        <dbReference type="Proteomes" id="UP000789920"/>
    </source>
</evidence>
<dbReference type="EMBL" id="CAJVQC010163657">
    <property type="protein sequence ID" value="CAG8849058.1"/>
    <property type="molecule type" value="Genomic_DNA"/>
</dbReference>
<reference evidence="1" key="1">
    <citation type="submission" date="2021-06" db="EMBL/GenBank/DDBJ databases">
        <authorList>
            <person name="Kallberg Y."/>
            <person name="Tangrot J."/>
            <person name="Rosling A."/>
        </authorList>
    </citation>
    <scope>NUCLEOTIDE SEQUENCE</scope>
    <source>
        <strain evidence="1">MA461A</strain>
    </source>
</reference>
<comment type="caution">
    <text evidence="1">The sequence shown here is derived from an EMBL/GenBank/DDBJ whole genome shotgun (WGS) entry which is preliminary data.</text>
</comment>